<evidence type="ECO:0000313" key="1">
    <source>
        <dbReference type="EMBL" id="SES06557.1"/>
    </source>
</evidence>
<organism evidence="1 2">
    <name type="scientific">Pedobacter rhizosphaerae</name>
    <dbReference type="NCBI Taxonomy" id="390241"/>
    <lineage>
        <taxon>Bacteria</taxon>
        <taxon>Pseudomonadati</taxon>
        <taxon>Bacteroidota</taxon>
        <taxon>Sphingobacteriia</taxon>
        <taxon>Sphingobacteriales</taxon>
        <taxon>Sphingobacteriaceae</taxon>
        <taxon>Pedobacter</taxon>
    </lineage>
</organism>
<dbReference type="Proteomes" id="UP000199572">
    <property type="component" value="Unassembled WGS sequence"/>
</dbReference>
<gene>
    <name evidence="1" type="ORF">SAMN04488023_12918</name>
</gene>
<sequence>MFEIDINFIDSLVNELPDPNQYEGTCLLKEFVYSNQYFALRFFIVSESKDGARSWLYNPFHVQCVTKNGTNYVS</sequence>
<name>A0A1H9UBK7_9SPHI</name>
<keyword evidence="2" id="KW-1185">Reference proteome</keyword>
<dbReference type="AlphaFoldDB" id="A0A1H9UBK7"/>
<dbReference type="EMBL" id="FOGG01000029">
    <property type="protein sequence ID" value="SES06557.1"/>
    <property type="molecule type" value="Genomic_DNA"/>
</dbReference>
<evidence type="ECO:0000313" key="2">
    <source>
        <dbReference type="Proteomes" id="UP000199572"/>
    </source>
</evidence>
<protein>
    <submittedName>
        <fullName evidence="1">Uncharacterized protein</fullName>
    </submittedName>
</protein>
<accession>A0A1H9UBK7</accession>
<proteinExistence type="predicted"/>
<reference evidence="1 2" key="1">
    <citation type="submission" date="2016-10" db="EMBL/GenBank/DDBJ databases">
        <authorList>
            <person name="de Groot N.N."/>
        </authorList>
    </citation>
    <scope>NUCLEOTIDE SEQUENCE [LARGE SCALE GENOMIC DNA]</scope>
    <source>
        <strain evidence="1 2">DSM 18610</strain>
    </source>
</reference>